<dbReference type="InterPro" id="IPR032698">
    <property type="entry name" value="SirB1_N"/>
</dbReference>
<evidence type="ECO:0000259" key="2">
    <source>
        <dbReference type="Pfam" id="PF13369"/>
    </source>
</evidence>
<feature type="domain" description="Protein SirB1 N-terminal" evidence="2">
    <location>
        <begin position="103"/>
        <end position="260"/>
    </location>
</feature>
<dbReference type="RefSeq" id="WP_161819491.1">
    <property type="nucleotide sequence ID" value="NZ_JAACJS010000015.1"/>
</dbReference>
<evidence type="ECO:0000313" key="3">
    <source>
        <dbReference type="EMBL" id="NCI51200.1"/>
    </source>
</evidence>
<comment type="similarity">
    <text evidence="1">Belongs to the UPF0162 family.</text>
</comment>
<proteinExistence type="inferred from homology"/>
<accession>A0ABX0A1W7</accession>
<evidence type="ECO:0000256" key="1">
    <source>
        <dbReference type="ARBA" id="ARBA00007100"/>
    </source>
</evidence>
<dbReference type="Pfam" id="PF13369">
    <property type="entry name" value="Transglut_core2"/>
    <property type="match status" value="1"/>
</dbReference>
<reference evidence="3 4" key="1">
    <citation type="submission" date="2020-01" db="EMBL/GenBank/DDBJ databases">
        <title>Genome analysis.</title>
        <authorList>
            <person name="Wu S."/>
            <person name="Wang G."/>
        </authorList>
    </citation>
    <scope>NUCLEOTIDE SEQUENCE [LARGE SCALE GENOMIC DNA]</scope>
    <source>
        <strain evidence="3 4">SYL130</strain>
    </source>
</reference>
<protein>
    <recommendedName>
        <fullName evidence="2">Protein SirB1 N-terminal domain-containing protein</fullName>
    </recommendedName>
</protein>
<dbReference type="EMBL" id="JAACJS010000015">
    <property type="protein sequence ID" value="NCI51200.1"/>
    <property type="molecule type" value="Genomic_DNA"/>
</dbReference>
<gene>
    <name evidence="3" type="ORF">GWC95_14805</name>
</gene>
<comment type="caution">
    <text evidence="3">The sequence shown here is derived from an EMBL/GenBank/DDBJ whole genome shotgun (WGS) entry which is preliminary data.</text>
</comment>
<organism evidence="3 4">
    <name type="scientific">Sediminibacterium roseum</name>
    <dbReference type="NCBI Taxonomy" id="1978412"/>
    <lineage>
        <taxon>Bacteria</taxon>
        <taxon>Pseudomonadati</taxon>
        <taxon>Bacteroidota</taxon>
        <taxon>Chitinophagia</taxon>
        <taxon>Chitinophagales</taxon>
        <taxon>Chitinophagaceae</taxon>
        <taxon>Sediminibacterium</taxon>
    </lineage>
</organism>
<evidence type="ECO:0000313" key="4">
    <source>
        <dbReference type="Proteomes" id="UP000753802"/>
    </source>
</evidence>
<name>A0ABX0A1W7_9BACT</name>
<dbReference type="Proteomes" id="UP000753802">
    <property type="component" value="Unassembled WGS sequence"/>
</dbReference>
<keyword evidence="4" id="KW-1185">Reference proteome</keyword>
<sequence length="289" mass="33515">MQETKEINALFTLIDDPDEEVYSTVSEKIVAYGKNIIPNLEHLWETTLSEDVQERIEMIIHHLHYTDLQNDMIEWRDSAYHDLLCGALLVSKFQYPDLHTTPVLQDVEKIRRNVWLELNSFLTPLEQANVLSSIIYNYYNLKGVEVNYDSPDEFFIHKVLETKKGNALANGILYQVLCDLLDINAKIINIPKQCIIAFYHSDYDAGYIGHPQDKIHFYVDATTGQAFSHKDVENYFKRISVPPTPSYFKPQSHKRIIQVLLEETAKCFDRPSNSYKQTELLKLADLLDA</sequence>